<dbReference type="RefSeq" id="WP_386144044.1">
    <property type="nucleotide sequence ID" value="NZ_BAAAXD010000055.1"/>
</dbReference>
<organism evidence="2 3">
    <name type="scientific">Streptomyces yanii</name>
    <dbReference type="NCBI Taxonomy" id="78510"/>
    <lineage>
        <taxon>Bacteria</taxon>
        <taxon>Bacillati</taxon>
        <taxon>Actinomycetota</taxon>
        <taxon>Actinomycetes</taxon>
        <taxon>Kitasatosporales</taxon>
        <taxon>Streptomycetaceae</taxon>
        <taxon>Streptomyces</taxon>
    </lineage>
</organism>
<sequence>MPLSFHVGERVDMSGLGTLGTGLMQNFHPYRKLWSLLTFSGILERHSAMKVVFTEGQLHWIPGALQDADQFYASFGSLFQPKLANSPSYYWFQNCYATFQEDPVGLRMLSDIGADRVMWSTDYPHSESVVGRCQEAALAVAQATSDNDARAILGGNTIKLWGLED</sequence>
<evidence type="ECO:0000259" key="1">
    <source>
        <dbReference type="Pfam" id="PF04909"/>
    </source>
</evidence>
<dbReference type="EMBL" id="JBHMCG010000079">
    <property type="protein sequence ID" value="MFB9574197.1"/>
    <property type="molecule type" value="Genomic_DNA"/>
</dbReference>
<evidence type="ECO:0000313" key="2">
    <source>
        <dbReference type="EMBL" id="MFB9574197.1"/>
    </source>
</evidence>
<dbReference type="InterPro" id="IPR006680">
    <property type="entry name" value="Amidohydro-rel"/>
</dbReference>
<evidence type="ECO:0000313" key="3">
    <source>
        <dbReference type="Proteomes" id="UP001589710"/>
    </source>
</evidence>
<protein>
    <submittedName>
        <fullName evidence="2">Amidohydrolase family protein</fullName>
    </submittedName>
</protein>
<gene>
    <name evidence="2" type="ORF">ACFFTL_18285</name>
</gene>
<reference evidence="2 3" key="1">
    <citation type="submission" date="2024-09" db="EMBL/GenBank/DDBJ databases">
        <authorList>
            <person name="Sun Q."/>
            <person name="Mori K."/>
        </authorList>
    </citation>
    <scope>NUCLEOTIDE SEQUENCE [LARGE SCALE GENOMIC DNA]</scope>
    <source>
        <strain evidence="2 3">JCM 3331</strain>
    </source>
</reference>
<dbReference type="Gene3D" id="3.20.20.140">
    <property type="entry name" value="Metal-dependent hydrolases"/>
    <property type="match status" value="1"/>
</dbReference>
<proteinExistence type="predicted"/>
<feature type="domain" description="Amidohydrolase-related" evidence="1">
    <location>
        <begin position="31"/>
        <end position="163"/>
    </location>
</feature>
<dbReference type="SUPFAM" id="SSF51556">
    <property type="entry name" value="Metallo-dependent hydrolases"/>
    <property type="match status" value="1"/>
</dbReference>
<dbReference type="InterPro" id="IPR032466">
    <property type="entry name" value="Metal_Hydrolase"/>
</dbReference>
<comment type="caution">
    <text evidence="2">The sequence shown here is derived from an EMBL/GenBank/DDBJ whole genome shotgun (WGS) entry which is preliminary data.</text>
</comment>
<dbReference type="Proteomes" id="UP001589710">
    <property type="component" value="Unassembled WGS sequence"/>
</dbReference>
<dbReference type="Pfam" id="PF04909">
    <property type="entry name" value="Amidohydro_2"/>
    <property type="match status" value="1"/>
</dbReference>
<keyword evidence="3" id="KW-1185">Reference proteome</keyword>
<accession>A0ABV5R8M0</accession>
<name>A0ABV5R8M0_9ACTN</name>